<dbReference type="PANTHER" id="PTHR30270:SF0">
    <property type="entry name" value="THIAMINE-MONOPHOSPHATE KINASE"/>
    <property type="match status" value="1"/>
</dbReference>
<dbReference type="GO" id="GO:0009228">
    <property type="term" value="P:thiamine biosynthetic process"/>
    <property type="evidence" value="ECO:0007669"/>
    <property type="project" value="UniProtKB-KW"/>
</dbReference>
<dbReference type="InterPro" id="IPR036921">
    <property type="entry name" value="PurM-like_N_sf"/>
</dbReference>
<feature type="binding site" evidence="2">
    <location>
        <position position="266"/>
    </location>
    <ligand>
        <name>substrate</name>
    </ligand>
</feature>
<dbReference type="PIRSF" id="PIRSF005303">
    <property type="entry name" value="Thiam_monoph_kin"/>
    <property type="match status" value="1"/>
</dbReference>
<proteinExistence type="inferred from homology"/>
<dbReference type="Pfam" id="PF02769">
    <property type="entry name" value="AIRS_C"/>
    <property type="match status" value="1"/>
</dbReference>
<dbReference type="GO" id="GO:0005524">
    <property type="term" value="F:ATP binding"/>
    <property type="evidence" value="ECO:0007669"/>
    <property type="project" value="UniProtKB-UniRule"/>
</dbReference>
<comment type="function">
    <text evidence="2">Catalyzes the ATP-dependent phosphorylation of thiamine-monophosphate (TMP) to form thiamine-pyrophosphate (TPP), the active form of vitamin B1.</text>
</comment>
<keyword evidence="2" id="KW-0067">ATP-binding</keyword>
<name>A0A7V7GMT1_9GAMM</name>
<dbReference type="Pfam" id="PF00586">
    <property type="entry name" value="AIRS"/>
    <property type="match status" value="1"/>
</dbReference>
<dbReference type="Gene3D" id="3.30.1330.10">
    <property type="entry name" value="PurM-like, N-terminal domain"/>
    <property type="match status" value="1"/>
</dbReference>
<dbReference type="GO" id="GO:0009030">
    <property type="term" value="F:thiamine-phosphate kinase activity"/>
    <property type="evidence" value="ECO:0007669"/>
    <property type="project" value="UniProtKB-UniRule"/>
</dbReference>
<evidence type="ECO:0000259" key="4">
    <source>
        <dbReference type="Pfam" id="PF02769"/>
    </source>
</evidence>
<dbReference type="SUPFAM" id="SSF56042">
    <property type="entry name" value="PurM C-terminal domain-like"/>
    <property type="match status" value="1"/>
</dbReference>
<dbReference type="CDD" id="cd02194">
    <property type="entry name" value="ThiL"/>
    <property type="match status" value="1"/>
</dbReference>
<comment type="miscellaneous">
    <text evidence="2">Reaction mechanism of ThiL seems to utilize a direct, inline transfer of the gamma-phosphate of ATP to TMP rather than a phosphorylated enzyme intermediate.</text>
</comment>
<feature type="binding site" evidence="2">
    <location>
        <position position="77"/>
    </location>
    <ligand>
        <name>Mg(2+)</name>
        <dbReference type="ChEBI" id="CHEBI:18420"/>
        <label>4</label>
    </ligand>
</feature>
<dbReference type="HAMAP" id="MF_02128">
    <property type="entry name" value="TMP_kinase"/>
    <property type="match status" value="1"/>
</dbReference>
<feature type="binding site" evidence="2">
    <location>
        <position position="219"/>
    </location>
    <ligand>
        <name>Mg(2+)</name>
        <dbReference type="ChEBI" id="CHEBI:18420"/>
        <label>5</label>
    </ligand>
</feature>
<dbReference type="EMBL" id="QOVF01000011">
    <property type="protein sequence ID" value="KAA0690161.1"/>
    <property type="molecule type" value="Genomic_DNA"/>
</dbReference>
<dbReference type="RefSeq" id="WP_149334632.1">
    <property type="nucleotide sequence ID" value="NZ_QOVF01000011.1"/>
</dbReference>
<comment type="caution">
    <text evidence="2">Lacks conserved residue(s) required for the propagation of feature annotation.</text>
</comment>
<feature type="binding site" evidence="2">
    <location>
        <begin position="123"/>
        <end position="124"/>
    </location>
    <ligand>
        <name>ATP</name>
        <dbReference type="ChEBI" id="CHEBI:30616"/>
    </ligand>
</feature>
<dbReference type="Gene3D" id="3.90.650.10">
    <property type="entry name" value="PurM-like C-terminal domain"/>
    <property type="match status" value="1"/>
</dbReference>
<feature type="binding site" evidence="2">
    <location>
        <position position="148"/>
    </location>
    <ligand>
        <name>ATP</name>
        <dbReference type="ChEBI" id="CHEBI:30616"/>
    </ligand>
</feature>
<feature type="binding site" evidence="2">
    <location>
        <position position="218"/>
    </location>
    <ligand>
        <name>ATP</name>
        <dbReference type="ChEBI" id="CHEBI:30616"/>
    </ligand>
</feature>
<comment type="catalytic activity">
    <reaction evidence="2">
        <text>thiamine phosphate + ATP = thiamine diphosphate + ADP</text>
        <dbReference type="Rhea" id="RHEA:15913"/>
        <dbReference type="ChEBI" id="CHEBI:30616"/>
        <dbReference type="ChEBI" id="CHEBI:37575"/>
        <dbReference type="ChEBI" id="CHEBI:58937"/>
        <dbReference type="ChEBI" id="CHEBI:456216"/>
        <dbReference type="EC" id="2.7.4.16"/>
    </reaction>
</comment>
<feature type="binding site" evidence="2">
    <location>
        <position position="77"/>
    </location>
    <ligand>
        <name>Mg(2+)</name>
        <dbReference type="ChEBI" id="CHEBI:18420"/>
        <label>2</label>
    </ligand>
</feature>
<dbReference type="InterPro" id="IPR016188">
    <property type="entry name" value="PurM-like_N"/>
</dbReference>
<accession>A0A7V7GMT1</accession>
<evidence type="ECO:0000313" key="5">
    <source>
        <dbReference type="EMBL" id="KAA0690161.1"/>
    </source>
</evidence>
<keyword evidence="2 5" id="KW-0418">Kinase</keyword>
<dbReference type="OrthoDB" id="9802811at2"/>
<keyword evidence="2" id="KW-0479">Metal-binding</keyword>
<dbReference type="InterPro" id="IPR010918">
    <property type="entry name" value="PurM-like_C_dom"/>
</dbReference>
<feature type="binding site" evidence="2">
    <location>
        <position position="77"/>
    </location>
    <ligand>
        <name>Mg(2+)</name>
        <dbReference type="ChEBI" id="CHEBI:18420"/>
        <label>3</label>
    </ligand>
</feature>
<evidence type="ECO:0000256" key="2">
    <source>
        <dbReference type="HAMAP-Rule" id="MF_02128"/>
    </source>
</evidence>
<feature type="binding site" evidence="2">
    <location>
        <position position="49"/>
    </location>
    <ligand>
        <name>Mg(2+)</name>
        <dbReference type="ChEBI" id="CHEBI:18420"/>
        <label>1</label>
    </ligand>
</feature>
<feature type="domain" description="PurM-like C-terminal" evidence="4">
    <location>
        <begin position="152"/>
        <end position="303"/>
    </location>
</feature>
<dbReference type="InterPro" id="IPR036676">
    <property type="entry name" value="PurM-like_C_sf"/>
</dbReference>
<dbReference type="NCBIfam" id="TIGR01379">
    <property type="entry name" value="thiL"/>
    <property type="match status" value="1"/>
</dbReference>
<feature type="binding site" evidence="2">
    <location>
        <position position="47"/>
    </location>
    <ligand>
        <name>Mg(2+)</name>
        <dbReference type="ChEBI" id="CHEBI:18420"/>
        <label>4</label>
    </ligand>
</feature>
<keyword evidence="2" id="KW-0547">Nucleotide-binding</keyword>
<feature type="binding site" evidence="2">
    <location>
        <position position="216"/>
    </location>
    <ligand>
        <name>Mg(2+)</name>
        <dbReference type="ChEBI" id="CHEBI:18420"/>
        <label>3</label>
    </ligand>
</feature>
<evidence type="ECO:0000313" key="6">
    <source>
        <dbReference type="Proteomes" id="UP000463138"/>
    </source>
</evidence>
<feature type="binding site" evidence="2">
    <location>
        <position position="32"/>
    </location>
    <ligand>
        <name>Mg(2+)</name>
        <dbReference type="ChEBI" id="CHEBI:18420"/>
        <label>3</label>
    </ligand>
</feature>
<feature type="binding site" evidence="2">
    <location>
        <position position="124"/>
    </location>
    <ligand>
        <name>Mg(2+)</name>
        <dbReference type="ChEBI" id="CHEBI:18420"/>
        <label>1</label>
    </ligand>
</feature>
<protein>
    <recommendedName>
        <fullName evidence="2">Thiamine-monophosphate kinase</fullName>
        <shortName evidence="2">TMP kinase</shortName>
        <shortName evidence="2">Thiamine-phosphate kinase</shortName>
        <ecNumber evidence="2">2.7.4.16</ecNumber>
    </recommendedName>
</protein>
<dbReference type="SUPFAM" id="SSF55326">
    <property type="entry name" value="PurM N-terminal domain-like"/>
    <property type="match status" value="1"/>
</dbReference>
<feature type="binding site" evidence="2">
    <location>
        <position position="321"/>
    </location>
    <ligand>
        <name>substrate</name>
    </ligand>
</feature>
<keyword evidence="1 2" id="KW-0784">Thiamine biosynthesis</keyword>
<gene>
    <name evidence="2 5" type="primary">thiL</name>
    <name evidence="5" type="ORF">DT594_18450</name>
</gene>
<comment type="caution">
    <text evidence="5">The sequence shown here is derived from an EMBL/GenBank/DDBJ whole genome shotgun (WGS) entry which is preliminary data.</text>
</comment>
<dbReference type="GO" id="GO:0009229">
    <property type="term" value="P:thiamine diphosphate biosynthetic process"/>
    <property type="evidence" value="ECO:0007669"/>
    <property type="project" value="UniProtKB-UniRule"/>
</dbReference>
<feature type="domain" description="PurM-like N-terminal" evidence="3">
    <location>
        <begin position="30"/>
        <end position="140"/>
    </location>
</feature>
<evidence type="ECO:0000259" key="3">
    <source>
        <dbReference type="Pfam" id="PF00586"/>
    </source>
</evidence>
<feature type="binding site" evidence="2">
    <location>
        <position position="56"/>
    </location>
    <ligand>
        <name>substrate</name>
    </ligand>
</feature>
<dbReference type="PANTHER" id="PTHR30270">
    <property type="entry name" value="THIAMINE-MONOPHOSPHATE KINASE"/>
    <property type="match status" value="1"/>
</dbReference>
<keyword evidence="2" id="KW-0460">Magnesium</keyword>
<dbReference type="Proteomes" id="UP000463138">
    <property type="component" value="Unassembled WGS sequence"/>
</dbReference>
<evidence type="ECO:0000256" key="1">
    <source>
        <dbReference type="ARBA" id="ARBA00022977"/>
    </source>
</evidence>
<sequence length="330" mass="34695">MGEFELIHRYFQGPALEAAGDVEAITLGIGDDAALLQPDPDKQCVVSTDSLVLGTHFPEHYLPADLGYRALAVAVSDLAAMGARPLGFTLALTLPQVDEDWLAGFAQGLAQAAEDHRICLVGGDTTRGPLNIGVTVIGQVAARKVVRRKGAQPGDLVCVGGPLGDGGAGLAVALGETLSEQLSDAGRDYLAKRFWRPRAQCDLGLELAGIASAGIDVSDGLLADAGHLARASGVALHVRYADLPCSPALQAWPEAQRREWMLGGGDDYVLLFTLPVASISCLDVWASQGFQVRVVGEVVAGQGVWLDDGQQLVNMDSLAGYQHFKDTTDD</sequence>
<keyword evidence="6" id="KW-1185">Reference proteome</keyword>
<dbReference type="EC" id="2.7.4.16" evidence="2"/>
<comment type="similarity">
    <text evidence="2">Belongs to the thiamine-monophosphate kinase family.</text>
</comment>
<dbReference type="AlphaFoldDB" id="A0A7V7GMT1"/>
<comment type="pathway">
    <text evidence="2">Cofactor biosynthesis; thiamine diphosphate biosynthesis; thiamine diphosphate from thiamine phosphate: step 1/1.</text>
</comment>
<organism evidence="5 6">
    <name type="scientific">Halopseudomonas laoshanensis</name>
    <dbReference type="NCBI Taxonomy" id="2268758"/>
    <lineage>
        <taxon>Bacteria</taxon>
        <taxon>Pseudomonadati</taxon>
        <taxon>Pseudomonadota</taxon>
        <taxon>Gammaproteobacteria</taxon>
        <taxon>Pseudomonadales</taxon>
        <taxon>Pseudomonadaceae</taxon>
        <taxon>Halopseudomonas</taxon>
    </lineage>
</organism>
<feature type="binding site" evidence="2">
    <location>
        <position position="49"/>
    </location>
    <ligand>
        <name>Mg(2+)</name>
        <dbReference type="ChEBI" id="CHEBI:18420"/>
        <label>2</label>
    </ligand>
</feature>
<dbReference type="UniPathway" id="UPA00060">
    <property type="reaction ID" value="UER00142"/>
</dbReference>
<dbReference type="GO" id="GO:0000287">
    <property type="term" value="F:magnesium ion binding"/>
    <property type="evidence" value="ECO:0007669"/>
    <property type="project" value="UniProtKB-UniRule"/>
</dbReference>
<feature type="binding site" evidence="2">
    <location>
        <position position="48"/>
    </location>
    <ligand>
        <name>Mg(2+)</name>
        <dbReference type="ChEBI" id="CHEBI:18420"/>
        <label>1</label>
    </ligand>
</feature>
<keyword evidence="2 5" id="KW-0808">Transferase</keyword>
<reference evidence="5 6" key="1">
    <citation type="submission" date="2018-07" db="EMBL/GenBank/DDBJ databases">
        <title>Pseudomonas laoshanensis sp. nov., isolated from soil.</title>
        <authorList>
            <person name="Sun J."/>
            <person name="Yu L."/>
            <person name="Wang M."/>
            <person name="Zhang C."/>
        </authorList>
    </citation>
    <scope>NUCLEOTIDE SEQUENCE [LARGE SCALE GENOMIC DNA]</scope>
    <source>
        <strain evidence="5 6">Y22</strain>
    </source>
</reference>
<feature type="binding site" evidence="2">
    <location>
        <position position="32"/>
    </location>
    <ligand>
        <name>Mg(2+)</name>
        <dbReference type="ChEBI" id="CHEBI:18420"/>
        <label>4</label>
    </ligand>
</feature>
<dbReference type="InterPro" id="IPR006283">
    <property type="entry name" value="ThiL-like"/>
</dbReference>